<organism evidence="1 2">
    <name type="scientific">Aduncisulcus paluster</name>
    <dbReference type="NCBI Taxonomy" id="2918883"/>
    <lineage>
        <taxon>Eukaryota</taxon>
        <taxon>Metamonada</taxon>
        <taxon>Carpediemonas-like organisms</taxon>
        <taxon>Aduncisulcus</taxon>
    </lineage>
</organism>
<gene>
    <name evidence="1" type="ORF">ADUPG1_009070</name>
</gene>
<evidence type="ECO:0000313" key="1">
    <source>
        <dbReference type="EMBL" id="GKT36032.1"/>
    </source>
</evidence>
<keyword evidence="2" id="KW-1185">Reference proteome</keyword>
<sequence>MSKLRTNLFDSITPAYLRKIRTEIIKVGERCEAVDGPPSDWVDAGLFKKNAKICFVLCFADGVNSIHGKVKTLAIKTTFANYPLSFRKSVKSITEIASLDERCILDKSLRRERDD</sequence>
<evidence type="ECO:0008006" key="3">
    <source>
        <dbReference type="Google" id="ProtNLM"/>
    </source>
</evidence>
<protein>
    <recommendedName>
        <fullName evidence="3">LAGLIDADG homing endonuclease</fullName>
    </recommendedName>
</protein>
<dbReference type="EMBL" id="BQXS01011124">
    <property type="protein sequence ID" value="GKT36032.1"/>
    <property type="molecule type" value="Genomic_DNA"/>
</dbReference>
<comment type="caution">
    <text evidence="1">The sequence shown here is derived from an EMBL/GenBank/DDBJ whole genome shotgun (WGS) entry which is preliminary data.</text>
</comment>
<dbReference type="Proteomes" id="UP001057375">
    <property type="component" value="Unassembled WGS sequence"/>
</dbReference>
<evidence type="ECO:0000313" key="2">
    <source>
        <dbReference type="Proteomes" id="UP001057375"/>
    </source>
</evidence>
<name>A0ABQ5KU95_9EUKA</name>
<reference evidence="1" key="1">
    <citation type="submission" date="2022-03" db="EMBL/GenBank/DDBJ databases">
        <title>Draft genome sequence of Aduncisulcus paluster, a free-living microaerophilic Fornicata.</title>
        <authorList>
            <person name="Yuyama I."/>
            <person name="Kume K."/>
            <person name="Tamura T."/>
            <person name="Inagaki Y."/>
            <person name="Hashimoto T."/>
        </authorList>
    </citation>
    <scope>NUCLEOTIDE SEQUENCE</scope>
    <source>
        <strain evidence="1">NY0171</strain>
    </source>
</reference>
<accession>A0ABQ5KU95</accession>
<proteinExistence type="predicted"/>